<proteinExistence type="predicted"/>
<name>A0A9E7ELF3_9LILI</name>
<sequence length="124" mass="14105">QHLGILKSFFHLFVTKEAFAHTLLPLPLLLHSYLKLSTMCKKCSVASLDLFAILFTLCSNGLLHDGYNVDELWLVSNIVSQRVVSIVLLRTVIAYSRQLRSTNHSLLVHILGSLFYHNFGVFYL</sequence>
<accession>A0A9E7ELF3</accession>
<evidence type="ECO:0000313" key="2">
    <source>
        <dbReference type="Proteomes" id="UP001055439"/>
    </source>
</evidence>
<dbReference type="EMBL" id="CP097503">
    <property type="protein sequence ID" value="URD78003.1"/>
    <property type="molecule type" value="Genomic_DNA"/>
</dbReference>
<evidence type="ECO:0000313" key="1">
    <source>
        <dbReference type="EMBL" id="URD78003.1"/>
    </source>
</evidence>
<feature type="non-terminal residue" evidence="1">
    <location>
        <position position="1"/>
    </location>
</feature>
<dbReference type="Proteomes" id="UP001055439">
    <property type="component" value="Chromosome 10"/>
</dbReference>
<gene>
    <name evidence="1" type="ORF">MUK42_07094</name>
</gene>
<dbReference type="AlphaFoldDB" id="A0A9E7ELF3"/>
<protein>
    <submittedName>
        <fullName evidence="1">Uncharacterized protein</fullName>
    </submittedName>
</protein>
<reference evidence="1" key="1">
    <citation type="submission" date="2022-05" db="EMBL/GenBank/DDBJ databases">
        <title>The Musa troglodytarum L. genome provides insights into the mechanism of non-climacteric behaviour and enrichment of carotenoids.</title>
        <authorList>
            <person name="Wang J."/>
        </authorList>
    </citation>
    <scope>NUCLEOTIDE SEQUENCE</scope>
    <source>
        <tissue evidence="1">Leaf</tissue>
    </source>
</reference>
<keyword evidence="2" id="KW-1185">Reference proteome</keyword>
<organism evidence="1 2">
    <name type="scientific">Musa troglodytarum</name>
    <name type="common">fe'i banana</name>
    <dbReference type="NCBI Taxonomy" id="320322"/>
    <lineage>
        <taxon>Eukaryota</taxon>
        <taxon>Viridiplantae</taxon>
        <taxon>Streptophyta</taxon>
        <taxon>Embryophyta</taxon>
        <taxon>Tracheophyta</taxon>
        <taxon>Spermatophyta</taxon>
        <taxon>Magnoliopsida</taxon>
        <taxon>Liliopsida</taxon>
        <taxon>Zingiberales</taxon>
        <taxon>Musaceae</taxon>
        <taxon>Musa</taxon>
    </lineage>
</organism>